<keyword evidence="13" id="KW-1185">Reference proteome</keyword>
<keyword evidence="7" id="KW-0418">Kinase</keyword>
<dbReference type="PANTHER" id="PTHR36203">
    <property type="entry name" value="ASCORBATE-SPECIFIC PTS SYSTEM EIIA COMPONENT"/>
    <property type="match status" value="1"/>
</dbReference>
<evidence type="ECO:0000256" key="7">
    <source>
        <dbReference type="ARBA" id="ARBA00022777"/>
    </source>
</evidence>
<evidence type="ECO:0000256" key="10">
    <source>
        <dbReference type="ARBA" id="ARBA00042072"/>
    </source>
</evidence>
<evidence type="ECO:0000259" key="11">
    <source>
        <dbReference type="PROSITE" id="PS51094"/>
    </source>
</evidence>
<keyword evidence="3" id="KW-0963">Cytoplasm</keyword>
<evidence type="ECO:0000256" key="5">
    <source>
        <dbReference type="ARBA" id="ARBA00022679"/>
    </source>
</evidence>
<dbReference type="SUPFAM" id="SSF55804">
    <property type="entry name" value="Phoshotransferase/anion transport protein"/>
    <property type="match status" value="1"/>
</dbReference>
<keyword evidence="6" id="KW-0598">Phosphotransferase system</keyword>
<sequence>MHIYIFIIALVHIYVKRYHNRVIKTRKDMILVELLAKEQIQRTSEKGISWQDAITLSAKPLLDKKIIAGDYIDAVIAVCQEKGPYMNIGSQIVLAHARPLPSTKEACIALLQTAEEIFFMDEKHPARLWFFLATPDATSHVAIMQKLAAVLTDSDKIQRLLAAESIEILANVFSGE</sequence>
<feature type="domain" description="PTS EIIA type-2" evidence="11">
    <location>
        <begin position="33"/>
        <end position="176"/>
    </location>
</feature>
<evidence type="ECO:0000256" key="3">
    <source>
        <dbReference type="ARBA" id="ARBA00022490"/>
    </source>
</evidence>
<organism evidence="12 13">
    <name type="scientific">Pectinatus haikarae</name>
    <dbReference type="NCBI Taxonomy" id="349096"/>
    <lineage>
        <taxon>Bacteria</taxon>
        <taxon>Bacillati</taxon>
        <taxon>Bacillota</taxon>
        <taxon>Negativicutes</taxon>
        <taxon>Selenomonadales</taxon>
        <taxon>Selenomonadaceae</taxon>
        <taxon>Pectinatus</taxon>
    </lineage>
</organism>
<dbReference type="PROSITE" id="PS51094">
    <property type="entry name" value="PTS_EIIA_TYPE_2"/>
    <property type="match status" value="1"/>
</dbReference>
<dbReference type="RefSeq" id="WP_196604274.1">
    <property type="nucleotide sequence ID" value="NZ_CP116940.1"/>
</dbReference>
<evidence type="ECO:0000313" key="12">
    <source>
        <dbReference type="EMBL" id="MDQ0204005.1"/>
    </source>
</evidence>
<evidence type="ECO:0000256" key="8">
    <source>
        <dbReference type="ARBA" id="ARBA00037387"/>
    </source>
</evidence>
<comment type="caution">
    <text evidence="12">The sequence shown here is derived from an EMBL/GenBank/DDBJ whole genome shotgun (WGS) entry which is preliminary data.</text>
</comment>
<dbReference type="Pfam" id="PF00359">
    <property type="entry name" value="PTS_EIIA_2"/>
    <property type="match status" value="1"/>
</dbReference>
<dbReference type="InterPro" id="IPR002178">
    <property type="entry name" value="PTS_EIIA_type-2_dom"/>
</dbReference>
<evidence type="ECO:0000256" key="6">
    <source>
        <dbReference type="ARBA" id="ARBA00022683"/>
    </source>
</evidence>
<keyword evidence="2" id="KW-0813">Transport</keyword>
<comment type="subcellular location">
    <subcellularLocation>
        <location evidence="1">Cytoplasm</location>
    </subcellularLocation>
</comment>
<dbReference type="EMBL" id="JAUSUE010000011">
    <property type="protein sequence ID" value="MDQ0204005.1"/>
    <property type="molecule type" value="Genomic_DNA"/>
</dbReference>
<dbReference type="Gene3D" id="3.40.930.10">
    <property type="entry name" value="Mannitol-specific EII, Chain A"/>
    <property type="match status" value="1"/>
</dbReference>
<proteinExistence type="predicted"/>
<evidence type="ECO:0000313" key="13">
    <source>
        <dbReference type="Proteomes" id="UP001239167"/>
    </source>
</evidence>
<evidence type="ECO:0000256" key="9">
    <source>
        <dbReference type="ARBA" id="ARBA00041175"/>
    </source>
</evidence>
<accession>A0ABT9Y847</accession>
<keyword evidence="5" id="KW-0808">Transferase</keyword>
<evidence type="ECO:0000256" key="4">
    <source>
        <dbReference type="ARBA" id="ARBA00022553"/>
    </source>
</evidence>
<evidence type="ECO:0000256" key="1">
    <source>
        <dbReference type="ARBA" id="ARBA00004496"/>
    </source>
</evidence>
<name>A0ABT9Y847_9FIRM</name>
<dbReference type="Proteomes" id="UP001239167">
    <property type="component" value="Unassembled WGS sequence"/>
</dbReference>
<protein>
    <recommendedName>
        <fullName evidence="9">Ascorbate-specific PTS system EIIA component</fullName>
    </recommendedName>
    <alternativeName>
        <fullName evidence="10">Ascorbate-specific phosphotransferase enzyme IIA component</fullName>
    </alternativeName>
</protein>
<dbReference type="InterPro" id="IPR016152">
    <property type="entry name" value="PTrfase/Anion_transptr"/>
</dbReference>
<comment type="function">
    <text evidence="8">The phosphoenolpyruvate-dependent sugar phosphotransferase system (sugar PTS), a major carbohydrate active transport system, catalyzes the phosphorylation of incoming sugar substrates concomitantly with their translocation across the cell membrane. The enzyme II UlaABC PTS system is involved in ascorbate transport.</text>
</comment>
<dbReference type="InterPro" id="IPR051351">
    <property type="entry name" value="Ascorbate-PTS_EIIA_comp"/>
</dbReference>
<evidence type="ECO:0000256" key="2">
    <source>
        <dbReference type="ARBA" id="ARBA00022448"/>
    </source>
</evidence>
<gene>
    <name evidence="12" type="ORF">J2S01_001725</name>
</gene>
<dbReference type="PANTHER" id="PTHR36203:SF1">
    <property type="entry name" value="ASCORBATE-SPECIFIC PTS SYSTEM EIIA COMPONENT"/>
    <property type="match status" value="1"/>
</dbReference>
<keyword evidence="4" id="KW-0597">Phosphoprotein</keyword>
<reference evidence="12 13" key="1">
    <citation type="submission" date="2023-07" db="EMBL/GenBank/DDBJ databases">
        <title>Genomic Encyclopedia of Type Strains, Phase IV (KMG-IV): sequencing the most valuable type-strain genomes for metagenomic binning, comparative biology and taxonomic classification.</title>
        <authorList>
            <person name="Goeker M."/>
        </authorList>
    </citation>
    <scope>NUCLEOTIDE SEQUENCE [LARGE SCALE GENOMIC DNA]</scope>
    <source>
        <strain evidence="12 13">DSM 16980</strain>
    </source>
</reference>